<name>A0A2S9Q133_9ACTN</name>
<protein>
    <submittedName>
        <fullName evidence="1">Uncharacterized protein</fullName>
    </submittedName>
</protein>
<reference evidence="1 2" key="1">
    <citation type="submission" date="2018-03" db="EMBL/GenBank/DDBJ databases">
        <title>Novel Streptomyces sp. from soil.</title>
        <authorList>
            <person name="Tan G.Y.A."/>
            <person name="Lee Z.Y."/>
        </authorList>
    </citation>
    <scope>NUCLEOTIDE SEQUENCE [LARGE SCALE GENOMIC DNA]</scope>
    <source>
        <strain evidence="1 2">ST5x</strain>
    </source>
</reference>
<organism evidence="1 2">
    <name type="scientific">Streptomyces solincola</name>
    <dbReference type="NCBI Taxonomy" id="2100817"/>
    <lineage>
        <taxon>Bacteria</taxon>
        <taxon>Bacillati</taxon>
        <taxon>Actinomycetota</taxon>
        <taxon>Actinomycetes</taxon>
        <taxon>Kitasatosporales</taxon>
        <taxon>Streptomycetaceae</taxon>
        <taxon>Streptomyces</taxon>
    </lineage>
</organism>
<dbReference type="Proteomes" id="UP000239322">
    <property type="component" value="Unassembled WGS sequence"/>
</dbReference>
<comment type="caution">
    <text evidence="1">The sequence shown here is derived from an EMBL/GenBank/DDBJ whole genome shotgun (WGS) entry which is preliminary data.</text>
</comment>
<evidence type="ECO:0000313" key="2">
    <source>
        <dbReference type="Proteomes" id="UP000239322"/>
    </source>
</evidence>
<dbReference type="OrthoDB" id="5464689at2"/>
<proteinExistence type="predicted"/>
<evidence type="ECO:0000313" key="1">
    <source>
        <dbReference type="EMBL" id="PRH80390.1"/>
    </source>
</evidence>
<gene>
    <name evidence="1" type="ORF">C6N75_04515</name>
</gene>
<accession>A0A2S9Q133</accession>
<keyword evidence="2" id="KW-1185">Reference proteome</keyword>
<sequence length="92" mass="9109">MSGFSVDRLEADHTVAHEAGAADKVVLLTAHAGTVAVVSGGRRKVYGPSQSSLAAQPGEAYSGQGCAACCTVAMFDPVLLTEVAATGACGGQ</sequence>
<dbReference type="RefSeq" id="WP_105867529.1">
    <property type="nucleotide sequence ID" value="NZ_PVLV01000061.1"/>
</dbReference>
<dbReference type="AlphaFoldDB" id="A0A2S9Q133"/>
<dbReference type="EMBL" id="PVLV01000061">
    <property type="protein sequence ID" value="PRH80390.1"/>
    <property type="molecule type" value="Genomic_DNA"/>
</dbReference>